<reference evidence="1" key="1">
    <citation type="submission" date="2018-11" db="EMBL/GenBank/DDBJ databases">
        <authorList>
            <person name="Alioto T."/>
            <person name="Alioto T."/>
        </authorList>
    </citation>
    <scope>NUCLEOTIDE SEQUENCE</scope>
</reference>
<name>A0A8B6G552_MYTGA</name>
<accession>A0A8B6G552</accession>
<proteinExistence type="predicted"/>
<dbReference type="EMBL" id="UYJE01007877">
    <property type="protein sequence ID" value="VDI58749.1"/>
    <property type="molecule type" value="Genomic_DNA"/>
</dbReference>
<sequence length="218" mass="25058">MTDLTESTLKLKSELVRNIESTVATSNFNLSKIETDTKAYREEVKAVIKTITEEGNNWKKLIDKKVNSLVKQVQDGEQNALHSMSALTLFNRELLDNCQQWQNNVKEMETTTDVSLLQKLKQIKTDVDKIEFMHIPVAPSVSYRNRKSSGTNIDTLFGELQLLNEQVSTIHGIEPEQSSFYRNSKENIHAFKLILNFEWRGHDVCYARNNTYPTTISD</sequence>
<keyword evidence="2" id="KW-1185">Reference proteome</keyword>
<organism evidence="1 2">
    <name type="scientific">Mytilus galloprovincialis</name>
    <name type="common">Mediterranean mussel</name>
    <dbReference type="NCBI Taxonomy" id="29158"/>
    <lineage>
        <taxon>Eukaryota</taxon>
        <taxon>Metazoa</taxon>
        <taxon>Spiralia</taxon>
        <taxon>Lophotrochozoa</taxon>
        <taxon>Mollusca</taxon>
        <taxon>Bivalvia</taxon>
        <taxon>Autobranchia</taxon>
        <taxon>Pteriomorphia</taxon>
        <taxon>Mytilida</taxon>
        <taxon>Mytiloidea</taxon>
        <taxon>Mytilidae</taxon>
        <taxon>Mytilinae</taxon>
        <taxon>Mytilus</taxon>
    </lineage>
</organism>
<dbReference type="OrthoDB" id="10393579at2759"/>
<comment type="caution">
    <text evidence="1">The sequence shown here is derived from an EMBL/GenBank/DDBJ whole genome shotgun (WGS) entry which is preliminary data.</text>
</comment>
<evidence type="ECO:0000313" key="1">
    <source>
        <dbReference type="EMBL" id="VDI58749.1"/>
    </source>
</evidence>
<protein>
    <submittedName>
        <fullName evidence="1">Uncharacterized protein</fullName>
    </submittedName>
</protein>
<evidence type="ECO:0000313" key="2">
    <source>
        <dbReference type="Proteomes" id="UP000596742"/>
    </source>
</evidence>
<gene>
    <name evidence="1" type="ORF">MGAL_10B006007</name>
</gene>
<dbReference type="Proteomes" id="UP000596742">
    <property type="component" value="Unassembled WGS sequence"/>
</dbReference>
<dbReference type="AlphaFoldDB" id="A0A8B6G552"/>